<protein>
    <recommendedName>
        <fullName evidence="4">F-box domain-containing protein</fullName>
    </recommendedName>
</protein>
<dbReference type="OrthoDB" id="2269034at2759"/>
<dbReference type="AlphaFoldDB" id="A0A9P7EZK2"/>
<feature type="compositionally biased region" description="Polar residues" evidence="1">
    <location>
        <begin position="1"/>
        <end position="13"/>
    </location>
</feature>
<accession>A0A9P7EZK2</accession>
<dbReference type="SUPFAM" id="SSF52047">
    <property type="entry name" value="RNI-like"/>
    <property type="match status" value="1"/>
</dbReference>
<sequence length="432" mass="49160">MQKSNSNVDSPVSATIGEPQKPLNEMIVRKNSGLEKVRKGVSYRQRPLVEERANIVQSNTSPKASRPVWRPPTEILSEVFIYCLPKDEYLSPTPQVAPLLLTTICRRWREVAVGLPSLWCRLQMKAEHDNWKKRALCYNLWLKRSGGCPLSLRLECHTNWSELQSLLQPYIQQISSLKLDFFACDGPFMMEGFHALKELTIHKYGFDHTSAIDHSLSKLPVNLRHLNMTTLLYSRKDLDFFSDSAWARLTHVEINVNGLDAFPRILHLCPNLSSAVMIGILDPIKTPEPVTHVNLQSLRMSGDVFLSSAGALGLFDVLTLPNLRVVEARNIGPWPHEEFKEFLIRSECPLESLIFGNAVHSTYQQREQYAALIPTLELSVEPDSNFDMHEFLEDLGSEADSTDQQQEDYVTLVPSVEFIIEPDSDFDIQFLL</sequence>
<dbReference type="RefSeq" id="XP_041289310.1">
    <property type="nucleotide sequence ID" value="XM_041444206.1"/>
</dbReference>
<evidence type="ECO:0000313" key="2">
    <source>
        <dbReference type="EMBL" id="KAG2099827.1"/>
    </source>
</evidence>
<comment type="caution">
    <text evidence="2">The sequence shown here is derived from an EMBL/GenBank/DDBJ whole genome shotgun (WGS) entry which is preliminary data.</text>
</comment>
<evidence type="ECO:0000313" key="3">
    <source>
        <dbReference type="Proteomes" id="UP000823399"/>
    </source>
</evidence>
<dbReference type="GeneID" id="64706465"/>
<organism evidence="2 3">
    <name type="scientific">Suillus discolor</name>
    <dbReference type="NCBI Taxonomy" id="1912936"/>
    <lineage>
        <taxon>Eukaryota</taxon>
        <taxon>Fungi</taxon>
        <taxon>Dikarya</taxon>
        <taxon>Basidiomycota</taxon>
        <taxon>Agaricomycotina</taxon>
        <taxon>Agaricomycetes</taxon>
        <taxon>Agaricomycetidae</taxon>
        <taxon>Boletales</taxon>
        <taxon>Suillineae</taxon>
        <taxon>Suillaceae</taxon>
        <taxon>Suillus</taxon>
    </lineage>
</organism>
<keyword evidence="3" id="KW-1185">Reference proteome</keyword>
<reference evidence="2" key="1">
    <citation type="journal article" date="2020" name="New Phytol.">
        <title>Comparative genomics reveals dynamic genome evolution in host specialist ectomycorrhizal fungi.</title>
        <authorList>
            <person name="Lofgren L.A."/>
            <person name="Nguyen N.H."/>
            <person name="Vilgalys R."/>
            <person name="Ruytinx J."/>
            <person name="Liao H.L."/>
            <person name="Branco S."/>
            <person name="Kuo A."/>
            <person name="LaButti K."/>
            <person name="Lipzen A."/>
            <person name="Andreopoulos W."/>
            <person name="Pangilinan J."/>
            <person name="Riley R."/>
            <person name="Hundley H."/>
            <person name="Na H."/>
            <person name="Barry K."/>
            <person name="Grigoriev I.V."/>
            <person name="Stajich J.E."/>
            <person name="Kennedy P.G."/>
        </authorList>
    </citation>
    <scope>NUCLEOTIDE SEQUENCE</scope>
    <source>
        <strain evidence="2">FC423</strain>
    </source>
</reference>
<dbReference type="Proteomes" id="UP000823399">
    <property type="component" value="Unassembled WGS sequence"/>
</dbReference>
<dbReference type="EMBL" id="JABBWM010000056">
    <property type="protein sequence ID" value="KAG2099827.1"/>
    <property type="molecule type" value="Genomic_DNA"/>
</dbReference>
<evidence type="ECO:0000256" key="1">
    <source>
        <dbReference type="SAM" id="MobiDB-lite"/>
    </source>
</evidence>
<gene>
    <name evidence="2" type="ORF">F5147DRAFT_839304</name>
</gene>
<feature type="region of interest" description="Disordered" evidence="1">
    <location>
        <begin position="1"/>
        <end position="22"/>
    </location>
</feature>
<proteinExistence type="predicted"/>
<name>A0A9P7EZK2_9AGAM</name>
<evidence type="ECO:0008006" key="4">
    <source>
        <dbReference type="Google" id="ProtNLM"/>
    </source>
</evidence>